<keyword evidence="2" id="KW-1185">Reference proteome</keyword>
<name>A0ACB9WUN4_CHAAC</name>
<organism evidence="1 2">
    <name type="scientific">Chaenocephalus aceratus</name>
    <name type="common">Blackfin icefish</name>
    <name type="synonym">Chaenichthys aceratus</name>
    <dbReference type="NCBI Taxonomy" id="36190"/>
    <lineage>
        <taxon>Eukaryota</taxon>
        <taxon>Metazoa</taxon>
        <taxon>Chordata</taxon>
        <taxon>Craniata</taxon>
        <taxon>Vertebrata</taxon>
        <taxon>Euteleostomi</taxon>
        <taxon>Actinopterygii</taxon>
        <taxon>Neopterygii</taxon>
        <taxon>Teleostei</taxon>
        <taxon>Neoteleostei</taxon>
        <taxon>Acanthomorphata</taxon>
        <taxon>Eupercaria</taxon>
        <taxon>Perciformes</taxon>
        <taxon>Notothenioidei</taxon>
        <taxon>Channichthyidae</taxon>
        <taxon>Chaenocephalus</taxon>
    </lineage>
</organism>
<dbReference type="EMBL" id="CM043795">
    <property type="protein sequence ID" value="KAI4817422.1"/>
    <property type="molecule type" value="Genomic_DNA"/>
</dbReference>
<accession>A0ACB9WUN4</accession>
<reference evidence="1" key="1">
    <citation type="submission" date="2022-05" db="EMBL/GenBank/DDBJ databases">
        <title>Chromosome-level genome of Chaenocephalus aceratus.</title>
        <authorList>
            <person name="Park H."/>
        </authorList>
    </citation>
    <scope>NUCLEOTIDE SEQUENCE</scope>
    <source>
        <strain evidence="1">KU_202001</strain>
    </source>
</reference>
<evidence type="ECO:0000313" key="1">
    <source>
        <dbReference type="EMBL" id="KAI4817422.1"/>
    </source>
</evidence>
<comment type="caution">
    <text evidence="1">The sequence shown here is derived from an EMBL/GenBank/DDBJ whole genome shotgun (WGS) entry which is preliminary data.</text>
</comment>
<evidence type="ECO:0000313" key="2">
    <source>
        <dbReference type="Proteomes" id="UP001057452"/>
    </source>
</evidence>
<proteinExistence type="predicted"/>
<dbReference type="Proteomes" id="UP001057452">
    <property type="component" value="Chromosome 11"/>
</dbReference>
<feature type="non-terminal residue" evidence="1">
    <location>
        <position position="1"/>
    </location>
</feature>
<gene>
    <name evidence="1" type="ORF">KUCAC02_010823</name>
</gene>
<protein>
    <submittedName>
        <fullName evidence="1">Uncharacterized protein</fullName>
    </submittedName>
</protein>
<sequence>GPWRFVFPWPPSHGGRKAETGAPDLGRVCLHSPFTPLVLLELSPTGTGLNGWRHSVGGHISTPRANNYFKTPSSNTHVKLRLDTAHSFHFSFRSVVEDFETKLVGGMSQTAGKTKQQAGTCKDYTLIMWKADTATGATAASQ</sequence>